<comment type="caution">
    <text evidence="1">The sequence shown here is derived from an EMBL/GenBank/DDBJ whole genome shotgun (WGS) entry which is preliminary data.</text>
</comment>
<dbReference type="Gene3D" id="3.40.50.720">
    <property type="entry name" value="NAD(P)-binding Rossmann-like Domain"/>
    <property type="match status" value="1"/>
</dbReference>
<evidence type="ECO:0000313" key="1">
    <source>
        <dbReference type="EMBL" id="KAJ7689178.1"/>
    </source>
</evidence>
<reference evidence="1" key="1">
    <citation type="submission" date="2023-03" db="EMBL/GenBank/DDBJ databases">
        <title>Massive genome expansion in bonnet fungi (Mycena s.s.) driven by repeated elements and novel gene families across ecological guilds.</title>
        <authorList>
            <consortium name="Lawrence Berkeley National Laboratory"/>
            <person name="Harder C.B."/>
            <person name="Miyauchi S."/>
            <person name="Viragh M."/>
            <person name="Kuo A."/>
            <person name="Thoen E."/>
            <person name="Andreopoulos B."/>
            <person name="Lu D."/>
            <person name="Skrede I."/>
            <person name="Drula E."/>
            <person name="Henrissat B."/>
            <person name="Morin E."/>
            <person name="Kohler A."/>
            <person name="Barry K."/>
            <person name="LaButti K."/>
            <person name="Morin E."/>
            <person name="Salamov A."/>
            <person name="Lipzen A."/>
            <person name="Mereny Z."/>
            <person name="Hegedus B."/>
            <person name="Baldrian P."/>
            <person name="Stursova M."/>
            <person name="Weitz H."/>
            <person name="Taylor A."/>
            <person name="Grigoriev I.V."/>
            <person name="Nagy L.G."/>
            <person name="Martin F."/>
            <person name="Kauserud H."/>
        </authorList>
    </citation>
    <scope>NUCLEOTIDE SEQUENCE</scope>
    <source>
        <strain evidence="1">CBHHK067</strain>
    </source>
</reference>
<sequence length="149" mass="16550">MSRELAAAEEALAKFASEIDTSSTVVPLQLDITDATSVKTAHAFIANYLKKKSLPGLDVLINNAGRVGTFEEVYAVNIVGTAALTEALRPLLNNCPQHLVHACVPRSSALTVQWAIPGFWWFRYALQDDEPWQWEAMIGYRILVRYGED</sequence>
<dbReference type="Proteomes" id="UP001221757">
    <property type="component" value="Unassembled WGS sequence"/>
</dbReference>
<gene>
    <name evidence="1" type="ORF">B0H17DRAFT_1202532</name>
</gene>
<dbReference type="Pfam" id="PF00106">
    <property type="entry name" value="adh_short"/>
    <property type="match status" value="1"/>
</dbReference>
<dbReference type="SUPFAM" id="SSF51735">
    <property type="entry name" value="NAD(P)-binding Rossmann-fold domains"/>
    <property type="match status" value="1"/>
</dbReference>
<dbReference type="InterPro" id="IPR002347">
    <property type="entry name" value="SDR_fam"/>
</dbReference>
<proteinExistence type="predicted"/>
<organism evidence="1 2">
    <name type="scientific">Mycena rosella</name>
    <name type="common">Pink bonnet</name>
    <name type="synonym">Agaricus rosellus</name>
    <dbReference type="NCBI Taxonomy" id="1033263"/>
    <lineage>
        <taxon>Eukaryota</taxon>
        <taxon>Fungi</taxon>
        <taxon>Dikarya</taxon>
        <taxon>Basidiomycota</taxon>
        <taxon>Agaricomycotina</taxon>
        <taxon>Agaricomycetes</taxon>
        <taxon>Agaricomycetidae</taxon>
        <taxon>Agaricales</taxon>
        <taxon>Marasmiineae</taxon>
        <taxon>Mycenaceae</taxon>
        <taxon>Mycena</taxon>
    </lineage>
</organism>
<name>A0AAD7GD87_MYCRO</name>
<accession>A0AAD7GD87</accession>
<protein>
    <recommendedName>
        <fullName evidence="3">NAD(P)-binding protein</fullName>
    </recommendedName>
</protein>
<evidence type="ECO:0008006" key="3">
    <source>
        <dbReference type="Google" id="ProtNLM"/>
    </source>
</evidence>
<dbReference type="AlphaFoldDB" id="A0AAD7GD87"/>
<dbReference type="EMBL" id="JARKIE010000074">
    <property type="protein sequence ID" value="KAJ7689178.1"/>
    <property type="molecule type" value="Genomic_DNA"/>
</dbReference>
<dbReference type="InterPro" id="IPR036291">
    <property type="entry name" value="NAD(P)-bd_dom_sf"/>
</dbReference>
<evidence type="ECO:0000313" key="2">
    <source>
        <dbReference type="Proteomes" id="UP001221757"/>
    </source>
</evidence>
<keyword evidence="2" id="KW-1185">Reference proteome</keyword>